<evidence type="ECO:0000313" key="6">
    <source>
        <dbReference type="EMBL" id="KIS23405.1"/>
    </source>
</evidence>
<dbReference type="Gene3D" id="3.30.1060.10">
    <property type="entry name" value="Peptide methionine sulphoxide reductase MsrA"/>
    <property type="match status" value="1"/>
</dbReference>
<evidence type="ECO:0000256" key="3">
    <source>
        <dbReference type="ARBA" id="ARBA00047806"/>
    </source>
</evidence>
<evidence type="ECO:0000256" key="2">
    <source>
        <dbReference type="ARBA" id="ARBA00023002"/>
    </source>
</evidence>
<comment type="catalytic activity">
    <reaction evidence="3">
        <text>L-methionyl-[protein] + [thioredoxin]-disulfide + H2O = L-methionyl-(S)-S-oxide-[protein] + [thioredoxin]-dithiol</text>
        <dbReference type="Rhea" id="RHEA:14217"/>
        <dbReference type="Rhea" id="RHEA-COMP:10698"/>
        <dbReference type="Rhea" id="RHEA-COMP:10700"/>
        <dbReference type="Rhea" id="RHEA-COMP:12313"/>
        <dbReference type="Rhea" id="RHEA-COMP:12315"/>
        <dbReference type="ChEBI" id="CHEBI:15377"/>
        <dbReference type="ChEBI" id="CHEBI:16044"/>
        <dbReference type="ChEBI" id="CHEBI:29950"/>
        <dbReference type="ChEBI" id="CHEBI:44120"/>
        <dbReference type="ChEBI" id="CHEBI:50058"/>
        <dbReference type="EC" id="1.8.4.11"/>
    </reaction>
</comment>
<dbReference type="InterPro" id="IPR036509">
    <property type="entry name" value="Met_Sox_Rdtase_MsrA_sf"/>
</dbReference>
<keyword evidence="2" id="KW-0560">Oxidoreductase</keyword>
<dbReference type="GO" id="GO:0008113">
    <property type="term" value="F:peptide-methionine (S)-S-oxide reductase activity"/>
    <property type="evidence" value="ECO:0007669"/>
    <property type="project" value="UniProtKB-EC"/>
</dbReference>
<evidence type="ECO:0000256" key="4">
    <source>
        <dbReference type="ARBA" id="ARBA00048782"/>
    </source>
</evidence>
<proteinExistence type="predicted"/>
<dbReference type="PANTHER" id="PTHR42799:SF2">
    <property type="entry name" value="MITOCHONDRIAL PEPTIDE METHIONINE SULFOXIDE REDUCTASE"/>
    <property type="match status" value="1"/>
</dbReference>
<dbReference type="RefSeq" id="WP_043031816.1">
    <property type="nucleotide sequence ID" value="NZ_JXSU01000007.1"/>
</dbReference>
<dbReference type="SUPFAM" id="SSF55068">
    <property type="entry name" value="Peptide methionine sulfoxide reductase"/>
    <property type="match status" value="1"/>
</dbReference>
<dbReference type="AlphaFoldDB" id="A0A0D1BSW1"/>
<gene>
    <name evidence="6" type="ORF">N495_07315</name>
</gene>
<dbReference type="EMBL" id="JXSU01000007">
    <property type="protein sequence ID" value="KIS23405.1"/>
    <property type="molecule type" value="Genomic_DNA"/>
</dbReference>
<protein>
    <recommendedName>
        <fullName evidence="1">peptide-methionine (S)-S-oxide reductase</fullName>
        <ecNumber evidence="1">1.8.4.11</ecNumber>
    </recommendedName>
</protein>
<dbReference type="InterPro" id="IPR002569">
    <property type="entry name" value="Met_Sox_Rdtase_MsrA_dom"/>
</dbReference>
<comment type="caution">
    <text evidence="6">The sequence shown here is derived from an EMBL/GenBank/DDBJ whole genome shotgun (WGS) entry which is preliminary data.</text>
</comment>
<dbReference type="GO" id="GO:0034599">
    <property type="term" value="P:cellular response to oxidative stress"/>
    <property type="evidence" value="ECO:0007669"/>
    <property type="project" value="TreeGrafter"/>
</dbReference>
<evidence type="ECO:0000256" key="1">
    <source>
        <dbReference type="ARBA" id="ARBA00012502"/>
    </source>
</evidence>
<evidence type="ECO:0000259" key="5">
    <source>
        <dbReference type="Pfam" id="PF01625"/>
    </source>
</evidence>
<dbReference type="EC" id="1.8.4.11" evidence="1"/>
<sequence length="212" mass="24606">MLAKSHIKKAYFSMGCFWSVEALFDSLDGVIKTYVGYTGGSTLFPTYNSIGDHLETVEIYYDSSKITFENLLMVFEKNHNYTTRPNLLQYNSAILYNNENEKELCLNWKKSKEEELTKEVLTKISPIEKFYYAEFYHQKYYVQLEPVIMSNLRSKFSTGNDLISSPLCHKLNAYLAGYSSLKNLNKEIKDFNLSKDAKNRLLSIVEGFNHTK</sequence>
<dbReference type="Proteomes" id="UP000032250">
    <property type="component" value="Unassembled WGS sequence"/>
</dbReference>
<dbReference type="Pfam" id="PF01625">
    <property type="entry name" value="PMSR"/>
    <property type="match status" value="1"/>
</dbReference>
<dbReference type="HOGENOM" id="CLU_031040_6_1_9"/>
<dbReference type="InterPro" id="IPR050162">
    <property type="entry name" value="MsrA_MetSO_reductase"/>
</dbReference>
<dbReference type="PATRIC" id="fig|1379739.3.peg.1803"/>
<evidence type="ECO:0000313" key="7">
    <source>
        <dbReference type="Proteomes" id="UP000032250"/>
    </source>
</evidence>
<name>A0A0D1BSW1_CLOBO</name>
<comment type="catalytic activity">
    <reaction evidence="4">
        <text>[thioredoxin]-disulfide + L-methionine + H2O = L-methionine (S)-S-oxide + [thioredoxin]-dithiol</text>
        <dbReference type="Rhea" id="RHEA:19993"/>
        <dbReference type="Rhea" id="RHEA-COMP:10698"/>
        <dbReference type="Rhea" id="RHEA-COMP:10700"/>
        <dbReference type="ChEBI" id="CHEBI:15377"/>
        <dbReference type="ChEBI" id="CHEBI:29950"/>
        <dbReference type="ChEBI" id="CHEBI:50058"/>
        <dbReference type="ChEBI" id="CHEBI:57844"/>
        <dbReference type="ChEBI" id="CHEBI:58772"/>
        <dbReference type="EC" id="1.8.4.11"/>
    </reaction>
</comment>
<accession>A0A0D1BSW1</accession>
<dbReference type="GO" id="GO:0005737">
    <property type="term" value="C:cytoplasm"/>
    <property type="evidence" value="ECO:0007669"/>
    <property type="project" value="TreeGrafter"/>
</dbReference>
<feature type="domain" description="Peptide methionine sulphoxide reductase MsrA" evidence="5">
    <location>
        <begin position="9"/>
        <end position="143"/>
    </location>
</feature>
<organism evidence="6 7">
    <name type="scientific">Clostridium botulinum B2 450</name>
    <dbReference type="NCBI Taxonomy" id="1379739"/>
    <lineage>
        <taxon>Bacteria</taxon>
        <taxon>Bacillati</taxon>
        <taxon>Bacillota</taxon>
        <taxon>Clostridia</taxon>
        <taxon>Eubacteriales</taxon>
        <taxon>Clostridiaceae</taxon>
        <taxon>Clostridium</taxon>
    </lineage>
</organism>
<dbReference type="PANTHER" id="PTHR42799">
    <property type="entry name" value="MITOCHONDRIAL PEPTIDE METHIONINE SULFOXIDE REDUCTASE"/>
    <property type="match status" value="1"/>
</dbReference>
<reference evidence="6 7" key="1">
    <citation type="submission" date="2014-06" db="EMBL/GenBank/DDBJ databases">
        <title>Genome characterization of distinct group I Clostridium botulinum lineages.</title>
        <authorList>
            <person name="Giordani F."/>
            <person name="Anselmo A."/>
            <person name="Fillo S."/>
            <person name="Palozzi A.M."/>
            <person name="Fortunato A."/>
            <person name="Gentile B."/>
            <person name="Ciammaruconi A."/>
            <person name="Anniballi F."/>
            <person name="De Medici D."/>
            <person name="Lista F."/>
        </authorList>
    </citation>
    <scope>NUCLEOTIDE SEQUENCE [LARGE SCALE GENOMIC DNA]</scope>
    <source>
        <strain evidence="6 7">B2 450</strain>
    </source>
</reference>
<dbReference type="OrthoDB" id="4174719at2"/>